<reference evidence="15" key="1">
    <citation type="journal article" date="2011" name="Genome Biol.">
        <title>The draft genome of the carcinogenic human liver fluke Clonorchis sinensis.</title>
        <authorList>
            <person name="Wang X."/>
            <person name="Chen W."/>
            <person name="Huang Y."/>
            <person name="Sun J."/>
            <person name="Men J."/>
            <person name="Liu H."/>
            <person name="Luo F."/>
            <person name="Guo L."/>
            <person name="Lv X."/>
            <person name="Deng C."/>
            <person name="Zhou C."/>
            <person name="Fan Y."/>
            <person name="Li X."/>
            <person name="Huang L."/>
            <person name="Hu Y."/>
            <person name="Liang C."/>
            <person name="Hu X."/>
            <person name="Xu J."/>
            <person name="Yu X."/>
        </authorList>
    </citation>
    <scope>NUCLEOTIDE SEQUENCE [LARGE SCALE GENOMIC DNA]</scope>
    <source>
        <strain evidence="15">Henan</strain>
    </source>
</reference>
<dbReference type="PROSITE" id="PS50011">
    <property type="entry name" value="PROTEIN_KINASE_DOM"/>
    <property type="match status" value="1"/>
</dbReference>
<dbReference type="Pfam" id="PF00069">
    <property type="entry name" value="Pkinase"/>
    <property type="match status" value="1"/>
</dbReference>
<feature type="binding site" evidence="9">
    <location>
        <position position="260"/>
    </location>
    <ligand>
        <name>ATP</name>
        <dbReference type="ChEBI" id="CHEBI:30616"/>
    </ligand>
</feature>
<dbReference type="InterPro" id="IPR017441">
    <property type="entry name" value="Protein_kinase_ATP_BS"/>
</dbReference>
<feature type="binding site" evidence="9">
    <location>
        <begin position="197"/>
        <end position="199"/>
    </location>
    <ligand>
        <name>ATP</name>
        <dbReference type="ChEBI" id="CHEBI:30616"/>
    </ligand>
</feature>
<keyword evidence="16" id="KW-1185">Reference proteome</keyword>
<dbReference type="FunFam" id="3.30.200.20:FF:000042">
    <property type="entry name" value="Aurora kinase A"/>
    <property type="match status" value="1"/>
</dbReference>
<dbReference type="InterPro" id="IPR008271">
    <property type="entry name" value="Ser/Thr_kinase_AS"/>
</dbReference>
<feature type="domain" description="Protein kinase" evidence="14">
    <location>
        <begin position="119"/>
        <end position="369"/>
    </location>
</feature>
<evidence type="ECO:0000256" key="11">
    <source>
        <dbReference type="PROSITE-ProRule" id="PRU10141"/>
    </source>
</evidence>
<keyword evidence="4 13" id="KW-0418">Kinase</keyword>
<feature type="cross-link" description="Glycyl lysine isopeptide (Lys-Gly) (interchain with G-Cter in SUMO2)" evidence="10">
    <location>
        <position position="244"/>
    </location>
</feature>
<dbReference type="GO" id="GO:0005524">
    <property type="term" value="F:ATP binding"/>
    <property type="evidence" value="ECO:0007669"/>
    <property type="project" value="UniProtKB-UniRule"/>
</dbReference>
<dbReference type="EMBL" id="DF143287">
    <property type="protein sequence ID" value="GAA27607.2"/>
    <property type="molecule type" value="Genomic_DNA"/>
</dbReference>
<feature type="active site" description="Proton acceptor" evidence="8">
    <location>
        <position position="242"/>
    </location>
</feature>
<evidence type="ECO:0000256" key="12">
    <source>
        <dbReference type="RuleBase" id="RU000304"/>
    </source>
</evidence>
<evidence type="ECO:0000259" key="14">
    <source>
        <dbReference type="PROSITE" id="PS50011"/>
    </source>
</evidence>
<organism evidence="15 16">
    <name type="scientific">Clonorchis sinensis</name>
    <name type="common">Chinese liver fluke</name>
    <dbReference type="NCBI Taxonomy" id="79923"/>
    <lineage>
        <taxon>Eukaryota</taxon>
        <taxon>Metazoa</taxon>
        <taxon>Spiralia</taxon>
        <taxon>Lophotrochozoa</taxon>
        <taxon>Platyhelminthes</taxon>
        <taxon>Trematoda</taxon>
        <taxon>Digenea</taxon>
        <taxon>Opisthorchiida</taxon>
        <taxon>Opisthorchiata</taxon>
        <taxon>Opisthorchiidae</taxon>
        <taxon>Clonorchis</taxon>
    </lineage>
</organism>
<dbReference type="InterPro" id="IPR000719">
    <property type="entry name" value="Prot_kinase_dom"/>
</dbReference>
<comment type="catalytic activity">
    <reaction evidence="7 13">
        <text>L-seryl-[protein] + ATP = O-phospho-L-seryl-[protein] + ADP + H(+)</text>
        <dbReference type="Rhea" id="RHEA:17989"/>
        <dbReference type="Rhea" id="RHEA-COMP:9863"/>
        <dbReference type="Rhea" id="RHEA-COMP:11604"/>
        <dbReference type="ChEBI" id="CHEBI:15378"/>
        <dbReference type="ChEBI" id="CHEBI:29999"/>
        <dbReference type="ChEBI" id="CHEBI:30616"/>
        <dbReference type="ChEBI" id="CHEBI:83421"/>
        <dbReference type="ChEBI" id="CHEBI:456216"/>
        <dbReference type="EC" id="2.7.11.1"/>
    </reaction>
</comment>
<gene>
    <name evidence="15" type="ORF">CLF_108002</name>
</gene>
<evidence type="ECO:0000256" key="9">
    <source>
        <dbReference type="PIRSR" id="PIRSR630616-2"/>
    </source>
</evidence>
<accession>H2KS36</accession>
<evidence type="ECO:0000313" key="16">
    <source>
        <dbReference type="Proteomes" id="UP000008909"/>
    </source>
</evidence>
<dbReference type="InterPro" id="IPR030616">
    <property type="entry name" value="Aur-like"/>
</dbReference>
<dbReference type="SMART" id="SM00220">
    <property type="entry name" value="S_TKc"/>
    <property type="match status" value="1"/>
</dbReference>
<reference key="2">
    <citation type="submission" date="2011-10" db="EMBL/GenBank/DDBJ databases">
        <title>The genome and transcriptome sequence of Clonorchis sinensis provide insights into the carcinogenic liver fluke.</title>
        <authorList>
            <person name="Wang X."/>
            <person name="Huang Y."/>
            <person name="Chen W."/>
            <person name="Liu H."/>
            <person name="Guo L."/>
            <person name="Chen Y."/>
            <person name="Luo F."/>
            <person name="Zhou W."/>
            <person name="Sun J."/>
            <person name="Mao Q."/>
            <person name="Liang P."/>
            <person name="Zhou C."/>
            <person name="Tian Y."/>
            <person name="Men J."/>
            <person name="Lv X."/>
            <person name="Huang L."/>
            <person name="Zhou J."/>
            <person name="Hu Y."/>
            <person name="Li R."/>
            <person name="Zhang F."/>
            <person name="Lei H."/>
            <person name="Li X."/>
            <person name="Hu X."/>
            <person name="Liang C."/>
            <person name="Xu J."/>
            <person name="Wu Z."/>
            <person name="Yu X."/>
        </authorList>
    </citation>
    <scope>NUCLEOTIDE SEQUENCE</scope>
    <source>
        <strain>Henan</strain>
    </source>
</reference>
<evidence type="ECO:0000256" key="4">
    <source>
        <dbReference type="ARBA" id="ARBA00022777"/>
    </source>
</evidence>
<dbReference type="PANTHER" id="PTHR24350">
    <property type="entry name" value="SERINE/THREONINE-PROTEIN KINASE IAL-RELATED"/>
    <property type="match status" value="1"/>
</dbReference>
<comment type="catalytic activity">
    <reaction evidence="6 13">
        <text>L-threonyl-[protein] + ATP = O-phospho-L-threonyl-[protein] + ADP + H(+)</text>
        <dbReference type="Rhea" id="RHEA:46608"/>
        <dbReference type="Rhea" id="RHEA-COMP:11060"/>
        <dbReference type="Rhea" id="RHEA-COMP:11605"/>
        <dbReference type="ChEBI" id="CHEBI:15378"/>
        <dbReference type="ChEBI" id="CHEBI:30013"/>
        <dbReference type="ChEBI" id="CHEBI:30616"/>
        <dbReference type="ChEBI" id="CHEBI:61977"/>
        <dbReference type="ChEBI" id="CHEBI:456216"/>
        <dbReference type="EC" id="2.7.11.1"/>
    </reaction>
</comment>
<dbReference type="Proteomes" id="UP000008909">
    <property type="component" value="Unassembled WGS sequence"/>
</dbReference>
<keyword evidence="3 9" id="KW-0547">Nucleotide-binding</keyword>
<dbReference type="PROSITE" id="PS00107">
    <property type="entry name" value="PROTEIN_KINASE_ATP"/>
    <property type="match status" value="1"/>
</dbReference>
<dbReference type="AlphaFoldDB" id="H2KS36"/>
<feature type="non-terminal residue" evidence="15">
    <location>
        <position position="1"/>
    </location>
</feature>
<evidence type="ECO:0000256" key="7">
    <source>
        <dbReference type="ARBA" id="ARBA00048679"/>
    </source>
</evidence>
<keyword evidence="5 9" id="KW-0067">ATP-binding</keyword>
<evidence type="ECO:0000256" key="6">
    <source>
        <dbReference type="ARBA" id="ARBA00047899"/>
    </source>
</evidence>
<proteinExistence type="inferred from homology"/>
<feature type="binding site" evidence="9">
    <location>
        <begin position="246"/>
        <end position="247"/>
    </location>
    <ligand>
        <name>ATP</name>
        <dbReference type="ChEBI" id="CHEBI:30616"/>
    </ligand>
</feature>
<dbReference type="CDD" id="cd14007">
    <property type="entry name" value="STKc_Aurora"/>
    <property type="match status" value="1"/>
</dbReference>
<keyword evidence="1 12" id="KW-0723">Serine/threonine-protein kinase</keyword>
<evidence type="ECO:0000256" key="8">
    <source>
        <dbReference type="PIRSR" id="PIRSR630616-1"/>
    </source>
</evidence>
<feature type="binding site" evidence="9">
    <location>
        <position position="129"/>
    </location>
    <ligand>
        <name>ATP</name>
        <dbReference type="ChEBI" id="CHEBI:30616"/>
    </ligand>
</feature>
<feature type="binding site" evidence="11">
    <location>
        <position position="152"/>
    </location>
    <ligand>
        <name>ATP</name>
        <dbReference type="ChEBI" id="CHEBI:30616"/>
    </ligand>
</feature>
<name>H2KS36_CLOSI</name>
<evidence type="ECO:0000256" key="3">
    <source>
        <dbReference type="ARBA" id="ARBA00022741"/>
    </source>
</evidence>
<dbReference type="EC" id="2.7.11.1" evidence="13"/>
<dbReference type="PROSITE" id="PS00108">
    <property type="entry name" value="PROTEIN_KINASE_ST"/>
    <property type="match status" value="1"/>
</dbReference>
<dbReference type="InterPro" id="IPR011009">
    <property type="entry name" value="Kinase-like_dom_sf"/>
</dbReference>
<comment type="similarity">
    <text evidence="13">Belongs to the protein kinase superfamily. Ser/Thr protein kinase family. Aurora subfamily.</text>
</comment>
<protein>
    <recommendedName>
        <fullName evidence="13">Aurora kinase</fullName>
        <ecNumber evidence="13">2.7.11.1</ecNumber>
    </recommendedName>
</protein>
<evidence type="ECO:0000313" key="15">
    <source>
        <dbReference type="EMBL" id="GAA27607.2"/>
    </source>
</evidence>
<dbReference type="Gene3D" id="1.10.510.10">
    <property type="entry name" value="Transferase(Phosphotransferase) domain 1"/>
    <property type="match status" value="1"/>
</dbReference>
<keyword evidence="2 13" id="KW-0808">Transferase</keyword>
<evidence type="ECO:0000256" key="10">
    <source>
        <dbReference type="PIRSR" id="PIRSR630616-3"/>
    </source>
</evidence>
<dbReference type="FunFam" id="1.10.510.10:FF:000235">
    <property type="entry name" value="Serine/threonine-protein kinase ark1"/>
    <property type="match status" value="1"/>
</dbReference>
<dbReference type="SUPFAM" id="SSF56112">
    <property type="entry name" value="Protein kinase-like (PK-like)"/>
    <property type="match status" value="1"/>
</dbReference>
<dbReference type="GO" id="GO:0004674">
    <property type="term" value="F:protein serine/threonine kinase activity"/>
    <property type="evidence" value="ECO:0007669"/>
    <property type="project" value="UniProtKB-KW"/>
</dbReference>
<evidence type="ECO:0000256" key="1">
    <source>
        <dbReference type="ARBA" id="ARBA00022527"/>
    </source>
</evidence>
<evidence type="ECO:0000256" key="2">
    <source>
        <dbReference type="ARBA" id="ARBA00022679"/>
    </source>
</evidence>
<feature type="binding site" evidence="9">
    <location>
        <position position="148"/>
    </location>
    <ligand>
        <name>ATP</name>
        <dbReference type="ChEBI" id="CHEBI:30616"/>
    </ligand>
</feature>
<evidence type="ECO:0000256" key="5">
    <source>
        <dbReference type="ARBA" id="ARBA00022840"/>
    </source>
</evidence>
<evidence type="ECO:0000256" key="13">
    <source>
        <dbReference type="RuleBase" id="RU367134"/>
    </source>
</evidence>
<sequence length="388" mass="44585">LGKPGSIPALVLPTGGMTARHRKVVTAEQGSALQQAPDTDLLFICLGTTVDELSFLPEGTTMKELRRLSYCKSSEFFLVSHMEVATRGQITYVPVDYMTNYFSFPEIAEPPRLCVLSDFDIGRQLGRGKFGTVFLAKTRESGFLCAIKVIFKKQIVKNGLEHQIRREVEIMSHLQHPNILQMYTYFHDHKRIYLVLELAYYGQMYSDLRRLGRFNDWRAATYVYQLCDALIYCHRMKVIHRDIKPENLLIGFNHELKLSDFGWSVHAPSLRRRTICGTLDYLAPEMVTGKGHDERVDHWTVGILCYEMLCGHPPFEHQETNDTYSCIKAVKYTFPSIICSLAQDLISKILKLYPADRLSLQGIMAHPWTQQYADKTFSQRARSRRSPS</sequence>